<evidence type="ECO:0000256" key="1">
    <source>
        <dbReference type="SAM" id="MobiDB-lite"/>
    </source>
</evidence>
<evidence type="ECO:0000313" key="3">
    <source>
        <dbReference type="Proteomes" id="UP000026962"/>
    </source>
</evidence>
<sequence>MAQKQRRLAQPNGPSCQPNLPPPPRRRPDSAIPSSPIPAVTSGRRGGSPTSGARVSRPEKARRVWARRPRRFAGQVALRCAPAPPPLPRRRRRGFARGFCILPALYLIY</sequence>
<proteinExistence type="predicted"/>
<protein>
    <submittedName>
        <fullName evidence="2">Uncharacterized protein</fullName>
    </submittedName>
</protein>
<dbReference type="HOGENOM" id="CLU_2188231_0_0_1"/>
<feature type="compositionally biased region" description="Low complexity" evidence="1">
    <location>
        <begin position="30"/>
        <end position="52"/>
    </location>
</feature>
<evidence type="ECO:0000313" key="2">
    <source>
        <dbReference type="EnsemblPlants" id="OPUNC02G08750.2"/>
    </source>
</evidence>
<feature type="region of interest" description="Disordered" evidence="1">
    <location>
        <begin position="1"/>
        <end position="66"/>
    </location>
</feature>
<dbReference type="AlphaFoldDB" id="A0A0E0JXQ6"/>
<reference evidence="2" key="2">
    <citation type="submission" date="2018-05" db="EMBL/GenBank/DDBJ databases">
        <title>OpunRS2 (Oryza punctata Reference Sequence Version 2).</title>
        <authorList>
            <person name="Zhang J."/>
            <person name="Kudrna D."/>
            <person name="Lee S."/>
            <person name="Talag J."/>
            <person name="Welchert J."/>
            <person name="Wing R.A."/>
        </authorList>
    </citation>
    <scope>NUCLEOTIDE SEQUENCE [LARGE SCALE GENOMIC DNA]</scope>
</reference>
<dbReference type="Gramene" id="OPUNC02G08750.2">
    <property type="protein sequence ID" value="OPUNC02G08750.2"/>
    <property type="gene ID" value="OPUNC02G08750"/>
</dbReference>
<dbReference type="EnsemblPlants" id="OPUNC02G08750.2">
    <property type="protein sequence ID" value="OPUNC02G08750.2"/>
    <property type="gene ID" value="OPUNC02G08750"/>
</dbReference>
<organism evidence="2">
    <name type="scientific">Oryza punctata</name>
    <name type="common">Red rice</name>
    <dbReference type="NCBI Taxonomy" id="4537"/>
    <lineage>
        <taxon>Eukaryota</taxon>
        <taxon>Viridiplantae</taxon>
        <taxon>Streptophyta</taxon>
        <taxon>Embryophyta</taxon>
        <taxon>Tracheophyta</taxon>
        <taxon>Spermatophyta</taxon>
        <taxon>Magnoliopsida</taxon>
        <taxon>Liliopsida</taxon>
        <taxon>Poales</taxon>
        <taxon>Poaceae</taxon>
        <taxon>BOP clade</taxon>
        <taxon>Oryzoideae</taxon>
        <taxon>Oryzeae</taxon>
        <taxon>Oryzinae</taxon>
        <taxon>Oryza</taxon>
    </lineage>
</organism>
<accession>A0A0E0JXQ6</accession>
<keyword evidence="3" id="KW-1185">Reference proteome</keyword>
<dbReference type="Proteomes" id="UP000026962">
    <property type="component" value="Chromosome 2"/>
</dbReference>
<name>A0A0E0JXQ6_ORYPU</name>
<reference evidence="2" key="1">
    <citation type="submission" date="2015-04" db="UniProtKB">
        <authorList>
            <consortium name="EnsemblPlants"/>
        </authorList>
    </citation>
    <scope>IDENTIFICATION</scope>
</reference>